<dbReference type="InterPro" id="IPR011033">
    <property type="entry name" value="PRC_barrel-like_sf"/>
</dbReference>
<dbReference type="PANTHER" id="PTHR40061">
    <property type="entry name" value="SPORULATION PROTEIN YLMC-RELATED"/>
    <property type="match status" value="1"/>
</dbReference>
<protein>
    <submittedName>
        <fullName evidence="2">YlmC/YmxH family sporulation protein</fullName>
    </submittedName>
</protein>
<accession>A0ABU4FX69</accession>
<dbReference type="InterPro" id="IPR027275">
    <property type="entry name" value="PRC-brl_dom"/>
</dbReference>
<dbReference type="Pfam" id="PF05239">
    <property type="entry name" value="PRC"/>
    <property type="match status" value="1"/>
</dbReference>
<evidence type="ECO:0000259" key="1">
    <source>
        <dbReference type="Pfam" id="PF05239"/>
    </source>
</evidence>
<dbReference type="NCBIfam" id="TIGR02888">
    <property type="entry name" value="spore_YlmC_YmxH"/>
    <property type="match status" value="1"/>
</dbReference>
<reference evidence="2 3" key="1">
    <citation type="submission" date="2023-06" db="EMBL/GenBank/DDBJ databases">
        <title>Sporosarcina sp. nov., isolated from Korean traditional fermented seafood 'Jeotgal'.</title>
        <authorList>
            <person name="Yang A.-I."/>
            <person name="Shin N.-R."/>
        </authorList>
    </citation>
    <scope>NUCLEOTIDE SEQUENCE [LARGE SCALE GENOMIC DNA]</scope>
    <source>
        <strain evidence="2 3">KCTC3840</strain>
    </source>
</reference>
<evidence type="ECO:0000313" key="2">
    <source>
        <dbReference type="EMBL" id="MDW0109302.1"/>
    </source>
</evidence>
<sequence>MRFSEFQKKEVIDMQRGKFLGFIQDAAIDINSGKINTLHIGDTERSLFLETRVKDQKQFGYDEVVTIGKDIVLIQKKQPKE</sequence>
<dbReference type="Gene3D" id="2.30.30.240">
    <property type="entry name" value="PRC-barrel domain"/>
    <property type="match status" value="1"/>
</dbReference>
<dbReference type="EMBL" id="JAUBDH010000002">
    <property type="protein sequence ID" value="MDW0109302.1"/>
    <property type="molecule type" value="Genomic_DNA"/>
</dbReference>
<dbReference type="SUPFAM" id="SSF50346">
    <property type="entry name" value="PRC-barrel domain"/>
    <property type="match status" value="1"/>
</dbReference>
<dbReference type="InterPro" id="IPR014238">
    <property type="entry name" value="Spore_YlmC/YmxH"/>
</dbReference>
<organism evidence="2 3">
    <name type="scientific">Sporosarcina aquimarina</name>
    <dbReference type="NCBI Taxonomy" id="114975"/>
    <lineage>
        <taxon>Bacteria</taxon>
        <taxon>Bacillati</taxon>
        <taxon>Bacillota</taxon>
        <taxon>Bacilli</taxon>
        <taxon>Bacillales</taxon>
        <taxon>Caryophanaceae</taxon>
        <taxon>Sporosarcina</taxon>
    </lineage>
</organism>
<dbReference type="Proteomes" id="UP001280629">
    <property type="component" value="Unassembled WGS sequence"/>
</dbReference>
<proteinExistence type="predicted"/>
<name>A0ABU4FX69_9BACL</name>
<gene>
    <name evidence="2" type="ORF">QT716_04445</name>
</gene>
<evidence type="ECO:0000313" key="3">
    <source>
        <dbReference type="Proteomes" id="UP001280629"/>
    </source>
</evidence>
<feature type="domain" description="PRC-barrel" evidence="1">
    <location>
        <begin position="2"/>
        <end position="75"/>
    </location>
</feature>
<dbReference type="PANTHER" id="PTHR40061:SF1">
    <property type="entry name" value="SPORULATION PROTEIN YLMC-RELATED"/>
    <property type="match status" value="1"/>
</dbReference>
<comment type="caution">
    <text evidence="2">The sequence shown here is derived from an EMBL/GenBank/DDBJ whole genome shotgun (WGS) entry which is preliminary data.</text>
</comment>
<dbReference type="RefSeq" id="WP_317934766.1">
    <property type="nucleotide sequence ID" value="NZ_JAUBDH010000002.1"/>
</dbReference>
<keyword evidence="3" id="KW-1185">Reference proteome</keyword>